<dbReference type="Proteomes" id="UP000620124">
    <property type="component" value="Unassembled WGS sequence"/>
</dbReference>
<reference evidence="2" key="1">
    <citation type="submission" date="2020-05" db="EMBL/GenBank/DDBJ databases">
        <title>Mycena genomes resolve the evolution of fungal bioluminescence.</title>
        <authorList>
            <person name="Tsai I.J."/>
        </authorList>
    </citation>
    <scope>NUCLEOTIDE SEQUENCE</scope>
    <source>
        <strain evidence="2">CCC161011</strain>
    </source>
</reference>
<organism evidence="2 3">
    <name type="scientific">Mycena venus</name>
    <dbReference type="NCBI Taxonomy" id="2733690"/>
    <lineage>
        <taxon>Eukaryota</taxon>
        <taxon>Fungi</taxon>
        <taxon>Dikarya</taxon>
        <taxon>Basidiomycota</taxon>
        <taxon>Agaricomycotina</taxon>
        <taxon>Agaricomycetes</taxon>
        <taxon>Agaricomycetidae</taxon>
        <taxon>Agaricales</taxon>
        <taxon>Marasmiineae</taxon>
        <taxon>Mycenaceae</taxon>
        <taxon>Mycena</taxon>
    </lineage>
</organism>
<feature type="compositionally biased region" description="Polar residues" evidence="1">
    <location>
        <begin position="1"/>
        <end position="12"/>
    </location>
</feature>
<proteinExistence type="predicted"/>
<evidence type="ECO:0000313" key="2">
    <source>
        <dbReference type="EMBL" id="KAF7326477.1"/>
    </source>
</evidence>
<feature type="compositionally biased region" description="Polar residues" evidence="1">
    <location>
        <begin position="39"/>
        <end position="56"/>
    </location>
</feature>
<dbReference type="AlphaFoldDB" id="A0A8H6WQY6"/>
<feature type="compositionally biased region" description="Basic and acidic residues" evidence="1">
    <location>
        <begin position="13"/>
        <end position="29"/>
    </location>
</feature>
<feature type="region of interest" description="Disordered" evidence="1">
    <location>
        <begin position="1"/>
        <end position="59"/>
    </location>
</feature>
<accession>A0A8H6WQY6</accession>
<gene>
    <name evidence="2" type="ORF">MVEN_02614800</name>
</gene>
<dbReference type="OrthoDB" id="3259646at2759"/>
<sequence length="145" mass="15900">MSEPEINNTSVSSEDRRGDPEKLLLKRNTEISGPEITEMNPNRSNGSKSSETSQGDLSSAELLELLGSISVQKELGDLQDLEATLQAEKEAVNLTPPGDADRPGRLENLAISLRDRYQRLGDPEDLGAALQADKEALLYHSRKKQ</sequence>
<dbReference type="EMBL" id="JACAZI010000046">
    <property type="protein sequence ID" value="KAF7326477.1"/>
    <property type="molecule type" value="Genomic_DNA"/>
</dbReference>
<protein>
    <submittedName>
        <fullName evidence="2">Uncharacterized protein</fullName>
    </submittedName>
</protein>
<keyword evidence="3" id="KW-1185">Reference proteome</keyword>
<evidence type="ECO:0000256" key="1">
    <source>
        <dbReference type="SAM" id="MobiDB-lite"/>
    </source>
</evidence>
<evidence type="ECO:0000313" key="3">
    <source>
        <dbReference type="Proteomes" id="UP000620124"/>
    </source>
</evidence>
<comment type="caution">
    <text evidence="2">The sequence shown here is derived from an EMBL/GenBank/DDBJ whole genome shotgun (WGS) entry which is preliminary data.</text>
</comment>
<name>A0A8H6WQY6_9AGAR</name>